<dbReference type="GO" id="GO:0047304">
    <property type="term" value="F:2-aminoethylphosphonate-pyruvate transaminase activity"/>
    <property type="evidence" value="ECO:0007669"/>
    <property type="project" value="UniProtKB-EC"/>
</dbReference>
<keyword evidence="1" id="KW-0670">Pyruvate</keyword>
<dbReference type="OrthoDB" id="9026328at2"/>
<reference evidence="2 3" key="1">
    <citation type="submission" date="2017-04" db="EMBL/GenBank/DDBJ databases">
        <title>Burkholderia puraquae sp. nov., a novel Burkholderia cepacia complex species from hospital setting samples.</title>
        <authorList>
            <person name="Martina P."/>
            <person name="Leguizamon M."/>
            <person name="Prieto C."/>
            <person name="Sousa S."/>
            <person name="Montanaro P."/>
            <person name="Draghi W."/>
            <person name="Staembler M."/>
            <person name="Bettiol M."/>
            <person name="Figoli C."/>
            <person name="Palau J."/>
            <person name="Alvarez F."/>
            <person name="Benetti S."/>
            <person name="Anchat E."/>
            <person name="Vescina C."/>
            <person name="Ferreras J."/>
            <person name="Lasch P."/>
            <person name="Lagares A."/>
            <person name="Zorreguieta A."/>
            <person name="Yantorno O."/>
            <person name="Bosch A."/>
        </authorList>
    </citation>
    <scope>NUCLEOTIDE SEQUENCE [LARGE SCALE GENOMIC DNA]</scope>
    <source>
        <strain evidence="2 3">CAMPA 1040</strain>
    </source>
</reference>
<evidence type="ECO:0000313" key="4">
    <source>
        <dbReference type="Proteomes" id="UP000494135"/>
    </source>
</evidence>
<dbReference type="EMBL" id="NBYX01000032">
    <property type="protein sequence ID" value="ORT80292.1"/>
    <property type="molecule type" value="Genomic_DNA"/>
</dbReference>
<dbReference type="EC" id="2.6.1.37" evidence="1"/>
<proteinExistence type="predicted"/>
<keyword evidence="1" id="KW-0032">Aminotransferase</keyword>
<protein>
    <submittedName>
        <fullName evidence="1">2-aminoethylphosphonate--pyruvate transaminase</fullName>
        <ecNumber evidence="1">2.6.1.37</ecNumber>
    </submittedName>
</protein>
<gene>
    <name evidence="1" type="primary">phnW_4</name>
    <name evidence="2" type="ORF">B7G54_34945</name>
    <name evidence="1" type="ORF">LMG29660_03960</name>
</gene>
<keyword evidence="1" id="KW-0808">Transferase</keyword>
<keyword evidence="3" id="KW-1185">Reference proteome</keyword>
<dbReference type="EMBL" id="CADIKG010000009">
    <property type="protein sequence ID" value="CAB3760389.1"/>
    <property type="molecule type" value="Genomic_DNA"/>
</dbReference>
<dbReference type="Proteomes" id="UP000193146">
    <property type="component" value="Unassembled WGS sequence"/>
</dbReference>
<evidence type="ECO:0000313" key="2">
    <source>
        <dbReference type="EMBL" id="ORT80292.1"/>
    </source>
</evidence>
<dbReference type="AlphaFoldDB" id="A0A1X1P6J9"/>
<dbReference type="Proteomes" id="UP000494135">
    <property type="component" value="Unassembled WGS sequence"/>
</dbReference>
<evidence type="ECO:0000313" key="3">
    <source>
        <dbReference type="Proteomes" id="UP000193146"/>
    </source>
</evidence>
<sequence>MPRRGFYQAVKKRGYIRSRGKLAQVDAFRVGCFAHVGEAGIPGAVAAITDTLKAMSVRRMAARGPLGHFPPEPIRYVGAHVVRNAIRRKERAEDESRQPSVVDTWLAKFASAAGKADKA</sequence>
<accession>A0A1X1P6J9</accession>
<reference evidence="1 4" key="2">
    <citation type="submission" date="2020-04" db="EMBL/GenBank/DDBJ databases">
        <authorList>
            <person name="De Canck E."/>
        </authorList>
    </citation>
    <scope>NUCLEOTIDE SEQUENCE [LARGE SCALE GENOMIC DNA]</scope>
    <source>
        <strain evidence="1 4">LMG 29660</strain>
    </source>
</reference>
<evidence type="ECO:0000313" key="1">
    <source>
        <dbReference type="EMBL" id="CAB3760389.1"/>
    </source>
</evidence>
<name>A0A1X1P6J9_9BURK</name>
<organism evidence="2 3">
    <name type="scientific">Burkholderia puraquae</name>
    <dbReference type="NCBI Taxonomy" id="1904757"/>
    <lineage>
        <taxon>Bacteria</taxon>
        <taxon>Pseudomonadati</taxon>
        <taxon>Pseudomonadota</taxon>
        <taxon>Betaproteobacteria</taxon>
        <taxon>Burkholderiales</taxon>
        <taxon>Burkholderiaceae</taxon>
        <taxon>Burkholderia</taxon>
        <taxon>Burkholderia cepacia complex</taxon>
    </lineage>
</organism>